<organism evidence="1">
    <name type="scientific">marine sediment metagenome</name>
    <dbReference type="NCBI Taxonomy" id="412755"/>
    <lineage>
        <taxon>unclassified sequences</taxon>
        <taxon>metagenomes</taxon>
        <taxon>ecological metagenomes</taxon>
    </lineage>
</organism>
<proteinExistence type="predicted"/>
<gene>
    <name evidence="1" type="ORF">S01H1_09145</name>
</gene>
<feature type="non-terminal residue" evidence="1">
    <location>
        <position position="338"/>
    </location>
</feature>
<dbReference type="EMBL" id="BARS01004672">
    <property type="protein sequence ID" value="GAF81854.1"/>
    <property type="molecule type" value="Genomic_DNA"/>
</dbReference>
<accession>X0SLF1</accession>
<protein>
    <submittedName>
        <fullName evidence="1">Uncharacterized protein</fullName>
    </submittedName>
</protein>
<sequence>MAKSRNDILFKYLADTKNLEQGNKRVGKSLGGVADLAKKAGGALALAFGGREIVQFAGQAVAAASDYEESINAVEVATGLASDQIQQFGKTAADNLGLSKTEVNEAAVAFAGFGEKIAGSNFGGTFEEFTTRATDFASVMNISVAESLEKFQSGLAGESEPLRRFGLDLSAASVNAFAYANGIAEAGSKLTEAEKVQARYGLLMEQTSKTAGDFANTSDSLANSQRILTANWKDAQVELGEKLLPVMQEFTKLGIKAVDQVDNFSLGMEQMNIGMRESVGFFVPWIARASDADKAMFELDRRLGAVNEKLEDGARPIQVAADLMGDLARQGLLADDSI</sequence>
<name>X0SLF1_9ZZZZ</name>
<dbReference type="AlphaFoldDB" id="X0SLF1"/>
<reference evidence="1" key="1">
    <citation type="journal article" date="2014" name="Front. Microbiol.">
        <title>High frequency of phylogenetically diverse reductive dehalogenase-homologous genes in deep subseafloor sedimentary metagenomes.</title>
        <authorList>
            <person name="Kawai M."/>
            <person name="Futagami T."/>
            <person name="Toyoda A."/>
            <person name="Takaki Y."/>
            <person name="Nishi S."/>
            <person name="Hori S."/>
            <person name="Arai W."/>
            <person name="Tsubouchi T."/>
            <person name="Morono Y."/>
            <person name="Uchiyama I."/>
            <person name="Ito T."/>
            <person name="Fujiyama A."/>
            <person name="Inagaki F."/>
            <person name="Takami H."/>
        </authorList>
    </citation>
    <scope>NUCLEOTIDE SEQUENCE</scope>
    <source>
        <strain evidence="1">Expedition CK06-06</strain>
    </source>
</reference>
<comment type="caution">
    <text evidence="1">The sequence shown here is derived from an EMBL/GenBank/DDBJ whole genome shotgun (WGS) entry which is preliminary data.</text>
</comment>
<evidence type="ECO:0000313" key="1">
    <source>
        <dbReference type="EMBL" id="GAF81854.1"/>
    </source>
</evidence>